<dbReference type="InterPro" id="IPR056852">
    <property type="entry name" value="AK17A/B"/>
</dbReference>
<evidence type="ECO:0000313" key="1">
    <source>
        <dbReference type="EMBL" id="KAK1274993.1"/>
    </source>
</evidence>
<reference evidence="1" key="1">
    <citation type="journal article" date="2023" name="Nat. Commun.">
        <title>Diploid and tetraploid genomes of Acorus and the evolution of monocots.</title>
        <authorList>
            <person name="Ma L."/>
            <person name="Liu K.W."/>
            <person name="Li Z."/>
            <person name="Hsiao Y.Y."/>
            <person name="Qi Y."/>
            <person name="Fu T."/>
            <person name="Tang G.D."/>
            <person name="Zhang D."/>
            <person name="Sun W.H."/>
            <person name="Liu D.K."/>
            <person name="Li Y."/>
            <person name="Chen G.Z."/>
            <person name="Liu X.D."/>
            <person name="Liao X.Y."/>
            <person name="Jiang Y.T."/>
            <person name="Yu X."/>
            <person name="Hao Y."/>
            <person name="Huang J."/>
            <person name="Zhao X.W."/>
            <person name="Ke S."/>
            <person name="Chen Y.Y."/>
            <person name="Wu W.L."/>
            <person name="Hsu J.L."/>
            <person name="Lin Y.F."/>
            <person name="Huang M.D."/>
            <person name="Li C.Y."/>
            <person name="Huang L."/>
            <person name="Wang Z.W."/>
            <person name="Zhao X."/>
            <person name="Zhong W.Y."/>
            <person name="Peng D.H."/>
            <person name="Ahmad S."/>
            <person name="Lan S."/>
            <person name="Zhang J.S."/>
            <person name="Tsai W.C."/>
            <person name="Van de Peer Y."/>
            <person name="Liu Z.J."/>
        </authorList>
    </citation>
    <scope>NUCLEOTIDE SEQUENCE</scope>
    <source>
        <strain evidence="1">SCP</strain>
    </source>
</reference>
<proteinExistence type="predicted"/>
<dbReference type="PANTHER" id="PTHR12484:SF4">
    <property type="entry name" value="A-KINASE ANCHOR PROTEIN 17A"/>
    <property type="match status" value="1"/>
</dbReference>
<name>A0AAV9BE03_ACOGR</name>
<accession>A0AAV9BE03</accession>
<dbReference type="AlphaFoldDB" id="A0AAV9BE03"/>
<protein>
    <recommendedName>
        <fullName evidence="3">A-kinase anchor protein 17A</fullName>
    </recommendedName>
</protein>
<keyword evidence="2" id="KW-1185">Reference proteome</keyword>
<dbReference type="Pfam" id="PF25015">
    <property type="entry name" value="RBD_AKAP-17A"/>
    <property type="match status" value="1"/>
</dbReference>
<comment type="caution">
    <text evidence="1">The sequence shown here is derived from an EMBL/GenBank/DDBJ whole genome shotgun (WGS) entry which is preliminary data.</text>
</comment>
<dbReference type="Proteomes" id="UP001179952">
    <property type="component" value="Unassembled WGS sequence"/>
</dbReference>
<evidence type="ECO:0000313" key="2">
    <source>
        <dbReference type="Proteomes" id="UP001179952"/>
    </source>
</evidence>
<dbReference type="EMBL" id="JAUJYN010000003">
    <property type="protein sequence ID" value="KAK1274993.1"/>
    <property type="molecule type" value="Genomic_DNA"/>
</dbReference>
<gene>
    <name evidence="1" type="ORF">QJS04_geneDACA001716</name>
</gene>
<evidence type="ECO:0008006" key="3">
    <source>
        <dbReference type="Google" id="ProtNLM"/>
    </source>
</evidence>
<organism evidence="1 2">
    <name type="scientific">Acorus gramineus</name>
    <name type="common">Dwarf sweet flag</name>
    <dbReference type="NCBI Taxonomy" id="55184"/>
    <lineage>
        <taxon>Eukaryota</taxon>
        <taxon>Viridiplantae</taxon>
        <taxon>Streptophyta</taxon>
        <taxon>Embryophyta</taxon>
        <taxon>Tracheophyta</taxon>
        <taxon>Spermatophyta</taxon>
        <taxon>Magnoliopsida</taxon>
        <taxon>Liliopsida</taxon>
        <taxon>Acoraceae</taxon>
        <taxon>Acorus</taxon>
    </lineage>
</organism>
<dbReference type="PANTHER" id="PTHR12484">
    <property type="entry name" value="B-LYMPHOCYTE ANTIGEN-RELATED"/>
    <property type="match status" value="1"/>
</dbReference>
<sequence length="351" mass="40126">MSPSASNASRPLDSLLPTETLDLTNGLSLTPQRLKLLLTVFRSDPSVKPLDEWQLKRSLLDFLHDSLSLSVPEDDLDLRRCGDLKKHKREDPVASGTLYVRDLGFLKRKRGREEDWESVWGRFKEWKVSVVDRMDGINLNLEGLKFRLSVAAPPFDDFDVMKRSWEEFYAFSNSGVHNTRGGPRRPDTIVVQGVPTRWFAEPRVSSSKASLLVTHTIFSVFGKIRKLNVAADDDLGKTIEGGIVSGLQSKVWVQFEKYEDFCNALKLLCGRSMQKQGSRLKADYEVTWDKDDVFRSTQQIPPRIHVQERLGPRHEDRGQTQVEAPRVKSQITSGNNDRVGPKRWRVGFLWF</sequence>
<reference evidence="1" key="2">
    <citation type="submission" date="2023-06" db="EMBL/GenBank/DDBJ databases">
        <authorList>
            <person name="Ma L."/>
            <person name="Liu K.-W."/>
            <person name="Li Z."/>
            <person name="Hsiao Y.-Y."/>
            <person name="Qi Y."/>
            <person name="Fu T."/>
            <person name="Tang G."/>
            <person name="Zhang D."/>
            <person name="Sun W.-H."/>
            <person name="Liu D.-K."/>
            <person name="Li Y."/>
            <person name="Chen G.-Z."/>
            <person name="Liu X.-D."/>
            <person name="Liao X.-Y."/>
            <person name="Jiang Y.-T."/>
            <person name="Yu X."/>
            <person name="Hao Y."/>
            <person name="Huang J."/>
            <person name="Zhao X.-W."/>
            <person name="Ke S."/>
            <person name="Chen Y.-Y."/>
            <person name="Wu W.-L."/>
            <person name="Hsu J.-L."/>
            <person name="Lin Y.-F."/>
            <person name="Huang M.-D."/>
            <person name="Li C.-Y."/>
            <person name="Huang L."/>
            <person name="Wang Z.-W."/>
            <person name="Zhao X."/>
            <person name="Zhong W.-Y."/>
            <person name="Peng D.-H."/>
            <person name="Ahmad S."/>
            <person name="Lan S."/>
            <person name="Zhang J.-S."/>
            <person name="Tsai W.-C."/>
            <person name="Van De Peer Y."/>
            <person name="Liu Z.-J."/>
        </authorList>
    </citation>
    <scope>NUCLEOTIDE SEQUENCE</scope>
    <source>
        <strain evidence="1">SCP</strain>
        <tissue evidence="1">Leaves</tissue>
    </source>
</reference>